<dbReference type="SUPFAM" id="SSF51735">
    <property type="entry name" value="NAD(P)-binding Rossmann-fold domains"/>
    <property type="match status" value="1"/>
</dbReference>
<reference evidence="2 3" key="1">
    <citation type="submission" date="2013-01" db="EMBL/GenBank/DDBJ databases">
        <title>Whole genome shotgun sequence of Gordonia soli NBRC 108243.</title>
        <authorList>
            <person name="Isaki-Nakamura S."/>
            <person name="Hosoyama A."/>
            <person name="Tsuchikane K."/>
            <person name="Ando Y."/>
            <person name="Baba S."/>
            <person name="Ohji S."/>
            <person name="Hamada M."/>
            <person name="Tamura T."/>
            <person name="Yamazoe A."/>
            <person name="Yamazaki S."/>
            <person name="Fujita N."/>
        </authorList>
    </citation>
    <scope>NUCLEOTIDE SEQUENCE [LARGE SCALE GENOMIC DNA]</scope>
    <source>
        <strain evidence="2 3">NBRC 108243</strain>
    </source>
</reference>
<dbReference type="STRING" id="1223545.GS4_36_00390"/>
<dbReference type="OrthoDB" id="5510591at2"/>
<dbReference type="PANTHER" id="PTHR47129">
    <property type="entry name" value="QUINONE OXIDOREDUCTASE 2"/>
    <property type="match status" value="1"/>
</dbReference>
<dbReference type="PANTHER" id="PTHR47129:SF1">
    <property type="entry name" value="NMRA-LIKE DOMAIN-CONTAINING PROTEIN"/>
    <property type="match status" value="1"/>
</dbReference>
<dbReference type="EMBL" id="BANX01000036">
    <property type="protein sequence ID" value="GAC70553.1"/>
    <property type="molecule type" value="Genomic_DNA"/>
</dbReference>
<organism evidence="2 3">
    <name type="scientific">Gordonia soli NBRC 108243</name>
    <dbReference type="NCBI Taxonomy" id="1223545"/>
    <lineage>
        <taxon>Bacteria</taxon>
        <taxon>Bacillati</taxon>
        <taxon>Actinomycetota</taxon>
        <taxon>Actinomycetes</taxon>
        <taxon>Mycobacteriales</taxon>
        <taxon>Gordoniaceae</taxon>
        <taxon>Gordonia</taxon>
    </lineage>
</organism>
<keyword evidence="3" id="KW-1185">Reference proteome</keyword>
<dbReference type="InterPro" id="IPR008030">
    <property type="entry name" value="NmrA-like"/>
</dbReference>
<accession>M0QPQ1</accession>
<dbReference type="Gene3D" id="3.40.50.720">
    <property type="entry name" value="NAD(P)-binding Rossmann-like Domain"/>
    <property type="match status" value="1"/>
</dbReference>
<dbReference type="Proteomes" id="UP000011666">
    <property type="component" value="Unassembled WGS sequence"/>
</dbReference>
<evidence type="ECO:0000313" key="3">
    <source>
        <dbReference type="Proteomes" id="UP000011666"/>
    </source>
</evidence>
<dbReference type="InterPro" id="IPR036291">
    <property type="entry name" value="NAD(P)-bd_dom_sf"/>
</dbReference>
<dbReference type="eggNOG" id="COG0702">
    <property type="taxonomic scope" value="Bacteria"/>
</dbReference>
<proteinExistence type="predicted"/>
<dbReference type="AlphaFoldDB" id="M0QPQ1"/>
<feature type="domain" description="NmrA-like" evidence="1">
    <location>
        <begin position="5"/>
        <end position="246"/>
    </location>
</feature>
<dbReference type="RefSeq" id="WP_007624670.1">
    <property type="nucleotide sequence ID" value="NZ_BANX01000036.1"/>
</dbReference>
<dbReference type="Gene3D" id="3.90.25.10">
    <property type="entry name" value="UDP-galactose 4-epimerase, domain 1"/>
    <property type="match status" value="1"/>
</dbReference>
<dbReference type="Pfam" id="PF05368">
    <property type="entry name" value="NmrA"/>
    <property type="match status" value="1"/>
</dbReference>
<sequence length="287" mass="28848">MTTYAVTGATGGLGSASITALLDRGVAPRDIVAVVRDAAKAADLEAKGIGIRVADYADRPSLDAAFAGVDKLLFISGSEVGARVAQHTAVVDAAAAAGVGLVAYTSILRADSSPLLLAQEHLATEKALAASGVPFVLLRNGWYWDNYAASAPTALELGVFYGSAGDGKVAGAARSDYAAAAAAALVSADPGAVYELAGTQHLTYADIAATFAEIGGTPVRYENLPQQDYAAALVKAGLPEGFAGVLADSDAGAAIGGLDSDSDDLVTLVGRPLVPFADVIRPALTQS</sequence>
<dbReference type="InterPro" id="IPR052718">
    <property type="entry name" value="NmrA-type_oxidoreductase"/>
</dbReference>
<comment type="caution">
    <text evidence="2">The sequence shown here is derived from an EMBL/GenBank/DDBJ whole genome shotgun (WGS) entry which is preliminary data.</text>
</comment>
<evidence type="ECO:0000259" key="1">
    <source>
        <dbReference type="Pfam" id="PF05368"/>
    </source>
</evidence>
<gene>
    <name evidence="2" type="ORF">GS4_36_00390</name>
</gene>
<evidence type="ECO:0000313" key="2">
    <source>
        <dbReference type="EMBL" id="GAC70553.1"/>
    </source>
</evidence>
<name>M0QPQ1_9ACTN</name>
<protein>
    <submittedName>
        <fullName evidence="2">Putative NAD(P)H--quinone oxidoreductase</fullName>
    </submittedName>
</protein>